<name>A0A9P8MXX8_9HYPO</name>
<comment type="subcellular location">
    <subcellularLocation>
        <location evidence="1">Cell membrane</location>
        <topology evidence="1">Multi-pass membrane protein</topology>
    </subcellularLocation>
</comment>
<feature type="region of interest" description="Disordered" evidence="8">
    <location>
        <begin position="532"/>
        <end position="555"/>
    </location>
</feature>
<evidence type="ECO:0000256" key="6">
    <source>
        <dbReference type="ARBA" id="ARBA00023136"/>
    </source>
</evidence>
<dbReference type="InterPro" id="IPR036259">
    <property type="entry name" value="MFS_trans_sf"/>
</dbReference>
<dbReference type="Gene3D" id="1.20.1250.20">
    <property type="entry name" value="MFS general substrate transporter like domains"/>
    <property type="match status" value="1"/>
</dbReference>
<dbReference type="Pfam" id="PF07690">
    <property type="entry name" value="MFS_1"/>
    <property type="match status" value="1"/>
</dbReference>
<keyword evidence="4 9" id="KW-0812">Transmembrane</keyword>
<proteinExistence type="inferred from homology"/>
<evidence type="ECO:0000256" key="3">
    <source>
        <dbReference type="ARBA" id="ARBA00022475"/>
    </source>
</evidence>
<evidence type="ECO:0000256" key="8">
    <source>
        <dbReference type="SAM" id="MobiDB-lite"/>
    </source>
</evidence>
<feature type="transmembrane region" description="Helical" evidence="9">
    <location>
        <begin position="74"/>
        <end position="93"/>
    </location>
</feature>
<dbReference type="InterPro" id="IPR020846">
    <property type="entry name" value="MFS_dom"/>
</dbReference>
<gene>
    <name evidence="11" type="ORF">HRG_05517</name>
</gene>
<feature type="transmembrane region" description="Helical" evidence="9">
    <location>
        <begin position="413"/>
        <end position="437"/>
    </location>
</feature>
<evidence type="ECO:0000313" key="12">
    <source>
        <dbReference type="Proteomes" id="UP000824596"/>
    </source>
</evidence>
<organism evidence="11 12">
    <name type="scientific">Hirsutella rhossiliensis</name>
    <dbReference type="NCBI Taxonomy" id="111463"/>
    <lineage>
        <taxon>Eukaryota</taxon>
        <taxon>Fungi</taxon>
        <taxon>Dikarya</taxon>
        <taxon>Ascomycota</taxon>
        <taxon>Pezizomycotina</taxon>
        <taxon>Sordariomycetes</taxon>
        <taxon>Hypocreomycetidae</taxon>
        <taxon>Hypocreales</taxon>
        <taxon>Ophiocordycipitaceae</taxon>
        <taxon>Hirsutella</taxon>
    </lineage>
</organism>
<evidence type="ECO:0000256" key="1">
    <source>
        <dbReference type="ARBA" id="ARBA00004651"/>
    </source>
</evidence>
<feature type="transmembrane region" description="Helical" evidence="9">
    <location>
        <begin position="387"/>
        <end position="407"/>
    </location>
</feature>
<dbReference type="PANTHER" id="PTHR23502:SF186">
    <property type="entry name" value="MAJOR FACILITATOR SUPERFAMILY (MFS) PROFILE DOMAIN-CONTAINING PROTEIN"/>
    <property type="match status" value="1"/>
</dbReference>
<accession>A0A9P8MXX8</accession>
<dbReference type="GeneID" id="68354646"/>
<feature type="transmembrane region" description="Helical" evidence="9">
    <location>
        <begin position="481"/>
        <end position="501"/>
    </location>
</feature>
<keyword evidence="3" id="KW-1003">Cell membrane</keyword>
<feature type="domain" description="Major facilitator superfamily (MFS) profile" evidence="10">
    <location>
        <begin position="78"/>
        <end position="510"/>
    </location>
</feature>
<evidence type="ECO:0000313" key="11">
    <source>
        <dbReference type="EMBL" id="KAH0963007.1"/>
    </source>
</evidence>
<evidence type="ECO:0000256" key="2">
    <source>
        <dbReference type="ARBA" id="ARBA00022448"/>
    </source>
</evidence>
<feature type="compositionally biased region" description="Acidic residues" evidence="8">
    <location>
        <begin position="532"/>
        <end position="543"/>
    </location>
</feature>
<keyword evidence="6 9" id="KW-0472">Membrane</keyword>
<evidence type="ECO:0000256" key="7">
    <source>
        <dbReference type="ARBA" id="ARBA00038459"/>
    </source>
</evidence>
<feature type="transmembrane region" description="Helical" evidence="9">
    <location>
        <begin position="203"/>
        <end position="224"/>
    </location>
</feature>
<dbReference type="Proteomes" id="UP000824596">
    <property type="component" value="Unassembled WGS sequence"/>
</dbReference>
<feature type="transmembrane region" description="Helical" evidence="9">
    <location>
        <begin position="169"/>
        <end position="191"/>
    </location>
</feature>
<keyword evidence="12" id="KW-1185">Reference proteome</keyword>
<sequence length="555" mass="59834">MAPAASPSTTDCDVESLQRPPLKISHLSVLLDQAGVDDQVLNRSYAGHGTDESPYLVDFLPNDPRNPMAFPKPFKWLITSIAALSTLAVSFASSAYSGGVGEIIADFRVSSEIVILGVSMFVLGFAIGPLIWAPLSELYGRQKLFFVTYMALTAFNAAAAGAPSMAALVVLRFFAGAFGSSPLTNAGGVIADMFSASERGIATSIFAMAPFLGPALGPIAGGFLGEAEGWRWVEGMMAIFTGLLWIINSVVYPETYAPVLLRKRAAALSKKTGKVYISKLDATGPKKSVGRQFKVALSRPWILLFKEPIVLLTSLYMAIIYGTLYMCFAAFPIVFQKGRGWRPGIGGLAFTGIAVGMMCATVGTMFDNKRYKRAEAKANGMAPPEARLPPALVGSILLPVGLFWFAWTNGTDVHWVVPIIGSAFFAAGIVLVFLSLMNYLIDSYVIFAASVLAANSVLRSLFGAVFPLFTTYMYDGLGIHWASSVPAFLALACVPFPFLFYKYGAAIRMRCKYAAEAAHVLDMMRSKHTQMTEDEAATEADEAERERRNSSAATR</sequence>
<comment type="similarity">
    <text evidence="7">Belongs to the major facilitator superfamily. DHA1 family. Polyamines/proton antiporter (TC 2.A.1.2.16) subfamily.</text>
</comment>
<comment type="caution">
    <text evidence="11">The sequence shown here is derived from an EMBL/GenBank/DDBJ whole genome shotgun (WGS) entry which is preliminary data.</text>
</comment>
<dbReference type="GO" id="GO:0005886">
    <property type="term" value="C:plasma membrane"/>
    <property type="evidence" value="ECO:0007669"/>
    <property type="project" value="UniProtKB-SubCell"/>
</dbReference>
<dbReference type="OrthoDB" id="446368at2759"/>
<keyword evidence="5 9" id="KW-1133">Transmembrane helix</keyword>
<evidence type="ECO:0000259" key="10">
    <source>
        <dbReference type="PROSITE" id="PS50850"/>
    </source>
</evidence>
<reference evidence="11" key="1">
    <citation type="submission" date="2021-09" db="EMBL/GenBank/DDBJ databases">
        <title>A high-quality genome of the endoparasitic fungus Hirsutella rhossiliensis with a comparison of Hirsutella genomes reveals transposable elements contributing to genome size variation.</title>
        <authorList>
            <person name="Lin R."/>
            <person name="Jiao Y."/>
            <person name="Sun X."/>
            <person name="Ling J."/>
            <person name="Xie B."/>
            <person name="Cheng X."/>
        </authorList>
    </citation>
    <scope>NUCLEOTIDE SEQUENCE</scope>
    <source>
        <strain evidence="11">HR02</strain>
    </source>
</reference>
<dbReference type="EMBL" id="JAIZPD010000005">
    <property type="protein sequence ID" value="KAH0963007.1"/>
    <property type="molecule type" value="Genomic_DNA"/>
</dbReference>
<feature type="transmembrane region" description="Helical" evidence="9">
    <location>
        <begin position="444"/>
        <end position="469"/>
    </location>
</feature>
<dbReference type="AlphaFoldDB" id="A0A9P8MXX8"/>
<dbReference type="PROSITE" id="PS50850">
    <property type="entry name" value="MFS"/>
    <property type="match status" value="1"/>
</dbReference>
<feature type="transmembrane region" description="Helical" evidence="9">
    <location>
        <begin position="144"/>
        <end position="163"/>
    </location>
</feature>
<dbReference type="CDD" id="cd17323">
    <property type="entry name" value="MFS_Tpo1_MDR_like"/>
    <property type="match status" value="1"/>
</dbReference>
<evidence type="ECO:0000256" key="4">
    <source>
        <dbReference type="ARBA" id="ARBA00022692"/>
    </source>
</evidence>
<feature type="transmembrane region" description="Helical" evidence="9">
    <location>
        <begin position="113"/>
        <end position="132"/>
    </location>
</feature>
<evidence type="ECO:0000256" key="9">
    <source>
        <dbReference type="SAM" id="Phobius"/>
    </source>
</evidence>
<dbReference type="GO" id="GO:0022857">
    <property type="term" value="F:transmembrane transporter activity"/>
    <property type="evidence" value="ECO:0007669"/>
    <property type="project" value="InterPro"/>
</dbReference>
<dbReference type="RefSeq" id="XP_044720520.1">
    <property type="nucleotide sequence ID" value="XM_044863988.1"/>
</dbReference>
<feature type="transmembrane region" description="Helical" evidence="9">
    <location>
        <begin position="236"/>
        <end position="261"/>
    </location>
</feature>
<dbReference type="SUPFAM" id="SSF103473">
    <property type="entry name" value="MFS general substrate transporter"/>
    <property type="match status" value="1"/>
</dbReference>
<dbReference type="FunFam" id="1.20.1250.20:FF:000266">
    <property type="entry name" value="MFS multidrug transporter, putative"/>
    <property type="match status" value="1"/>
</dbReference>
<evidence type="ECO:0000256" key="5">
    <source>
        <dbReference type="ARBA" id="ARBA00022989"/>
    </source>
</evidence>
<protein>
    <submittedName>
        <fullName evidence="11">Major facilitator superfamily domain-containing protein</fullName>
    </submittedName>
</protein>
<feature type="transmembrane region" description="Helical" evidence="9">
    <location>
        <begin position="345"/>
        <end position="366"/>
    </location>
</feature>
<feature type="transmembrane region" description="Helical" evidence="9">
    <location>
        <begin position="309"/>
        <end position="333"/>
    </location>
</feature>
<keyword evidence="2" id="KW-0813">Transport</keyword>
<dbReference type="InterPro" id="IPR011701">
    <property type="entry name" value="MFS"/>
</dbReference>
<dbReference type="PANTHER" id="PTHR23502">
    <property type="entry name" value="MAJOR FACILITATOR SUPERFAMILY"/>
    <property type="match status" value="1"/>
</dbReference>